<dbReference type="InterPro" id="IPR013815">
    <property type="entry name" value="ATP_grasp_subdomain_1"/>
</dbReference>
<organism evidence="12 13">
    <name type="scientific">Limnohabitans lacus</name>
    <dbReference type="NCBI Taxonomy" id="3045173"/>
    <lineage>
        <taxon>Bacteria</taxon>
        <taxon>Pseudomonadati</taxon>
        <taxon>Pseudomonadota</taxon>
        <taxon>Betaproteobacteria</taxon>
        <taxon>Burkholderiales</taxon>
        <taxon>Comamonadaceae</taxon>
        <taxon>Limnohabitans</taxon>
    </lineage>
</organism>
<name>A0ABT6X7F5_9BURK</name>
<dbReference type="Gene3D" id="3.30.1490.20">
    <property type="entry name" value="ATP-grasp fold, A domain"/>
    <property type="match status" value="1"/>
</dbReference>
<dbReference type="NCBIfam" id="TIGR01380">
    <property type="entry name" value="glut_syn"/>
    <property type="match status" value="1"/>
</dbReference>
<reference evidence="12" key="1">
    <citation type="submission" date="2023-05" db="EMBL/GenBank/DDBJ databases">
        <title>Limnohabitans sp. strain HM2-2 Genome sequencing and assembly.</title>
        <authorList>
            <person name="Jung Y."/>
        </authorList>
    </citation>
    <scope>NUCLEOTIDE SEQUENCE</scope>
    <source>
        <strain evidence="12">HM2-2</strain>
    </source>
</reference>
<feature type="domain" description="ATP-grasp" evidence="11">
    <location>
        <begin position="125"/>
        <end position="310"/>
    </location>
</feature>
<evidence type="ECO:0000256" key="5">
    <source>
        <dbReference type="ARBA" id="ARBA00022723"/>
    </source>
</evidence>
<comment type="pathway">
    <text evidence="10">Sulfur metabolism; glutathione biosynthesis; glutathione from L-cysteine and L-glutamate: step 2/2.</text>
</comment>
<evidence type="ECO:0000313" key="12">
    <source>
        <dbReference type="EMBL" id="MDI9233943.1"/>
    </source>
</evidence>
<evidence type="ECO:0000313" key="13">
    <source>
        <dbReference type="Proteomes" id="UP001431902"/>
    </source>
</evidence>
<evidence type="ECO:0000259" key="11">
    <source>
        <dbReference type="PROSITE" id="PS50975"/>
    </source>
</evidence>
<comment type="caution">
    <text evidence="12">The sequence shown here is derived from an EMBL/GenBank/DDBJ whole genome shotgun (WGS) entry which is preliminary data.</text>
</comment>
<dbReference type="NCBIfam" id="NF003573">
    <property type="entry name" value="PRK05246.1"/>
    <property type="match status" value="1"/>
</dbReference>
<dbReference type="InterPro" id="IPR011761">
    <property type="entry name" value="ATP-grasp"/>
</dbReference>
<keyword evidence="5" id="KW-0479">Metal-binding</keyword>
<dbReference type="Pfam" id="PF02951">
    <property type="entry name" value="GSH-S_N"/>
    <property type="match status" value="1"/>
</dbReference>
<keyword evidence="13" id="KW-1185">Reference proteome</keyword>
<evidence type="ECO:0000256" key="3">
    <source>
        <dbReference type="ARBA" id="ARBA00022598"/>
    </source>
</evidence>
<dbReference type="PANTHER" id="PTHR21621">
    <property type="entry name" value="RIBOSOMAL PROTEIN S6 MODIFICATION PROTEIN"/>
    <property type="match status" value="1"/>
</dbReference>
<evidence type="ECO:0000256" key="1">
    <source>
        <dbReference type="ARBA" id="ARBA00001936"/>
    </source>
</evidence>
<dbReference type="InterPro" id="IPR016185">
    <property type="entry name" value="PreATP-grasp_dom_sf"/>
</dbReference>
<dbReference type="Gene3D" id="3.40.50.20">
    <property type="match status" value="1"/>
</dbReference>
<accession>A0ABT6X7F5</accession>
<dbReference type="Proteomes" id="UP001431902">
    <property type="component" value="Unassembled WGS sequence"/>
</dbReference>
<dbReference type="Gene3D" id="3.30.470.20">
    <property type="entry name" value="ATP-grasp fold, B domain"/>
    <property type="match status" value="1"/>
</dbReference>
<dbReference type="PROSITE" id="PS50975">
    <property type="entry name" value="ATP_GRASP"/>
    <property type="match status" value="1"/>
</dbReference>
<keyword evidence="7 10" id="KW-0067">ATP-binding</keyword>
<evidence type="ECO:0000256" key="10">
    <source>
        <dbReference type="HAMAP-Rule" id="MF_00162"/>
    </source>
</evidence>
<protein>
    <recommendedName>
        <fullName evidence="10">Glutathione synthetase</fullName>
        <ecNumber evidence="10">6.3.2.3</ecNumber>
    </recommendedName>
    <alternativeName>
        <fullName evidence="10">GSH synthetase</fullName>
        <shortName evidence="10">GSH-S</shortName>
        <shortName evidence="10">GSHase</shortName>
    </alternativeName>
    <alternativeName>
        <fullName evidence="10">Glutathione synthase</fullName>
    </alternativeName>
</protein>
<comment type="catalytic activity">
    <reaction evidence="10">
        <text>gamma-L-glutamyl-L-cysteine + glycine + ATP = glutathione + ADP + phosphate + H(+)</text>
        <dbReference type="Rhea" id="RHEA:13557"/>
        <dbReference type="ChEBI" id="CHEBI:15378"/>
        <dbReference type="ChEBI" id="CHEBI:30616"/>
        <dbReference type="ChEBI" id="CHEBI:43474"/>
        <dbReference type="ChEBI" id="CHEBI:57305"/>
        <dbReference type="ChEBI" id="CHEBI:57925"/>
        <dbReference type="ChEBI" id="CHEBI:58173"/>
        <dbReference type="ChEBI" id="CHEBI:456216"/>
        <dbReference type="EC" id="6.3.2.3"/>
    </reaction>
</comment>
<gene>
    <name evidence="10 12" type="primary">gshB</name>
    <name evidence="12" type="ORF">QLQ16_08850</name>
</gene>
<dbReference type="EC" id="6.3.2.3" evidence="10"/>
<comment type="cofactor">
    <cofactor evidence="1">
        <name>Mn(2+)</name>
        <dbReference type="ChEBI" id="CHEBI:29035"/>
    </cofactor>
</comment>
<comment type="cofactor">
    <cofactor evidence="2">
        <name>Mg(2+)</name>
        <dbReference type="ChEBI" id="CHEBI:18420"/>
    </cofactor>
</comment>
<keyword evidence="3 10" id="KW-0436">Ligase</keyword>
<dbReference type="InterPro" id="IPR004215">
    <property type="entry name" value="GSHS_N"/>
</dbReference>
<dbReference type="SUPFAM" id="SSF56059">
    <property type="entry name" value="Glutathione synthetase ATP-binding domain-like"/>
    <property type="match status" value="1"/>
</dbReference>
<comment type="similarity">
    <text evidence="10">Belongs to the prokaryotic GSH synthase family.</text>
</comment>
<proteinExistence type="inferred from homology"/>
<dbReference type="PANTHER" id="PTHR21621:SF4">
    <property type="entry name" value="GLUTATHIONE SYNTHETASE"/>
    <property type="match status" value="1"/>
</dbReference>
<dbReference type="RefSeq" id="WP_283224326.1">
    <property type="nucleotide sequence ID" value="NZ_JASGBH010000005.1"/>
</dbReference>
<keyword evidence="8" id="KW-0460">Magnesium</keyword>
<dbReference type="EMBL" id="JASGBH010000005">
    <property type="protein sequence ID" value="MDI9233943.1"/>
    <property type="molecule type" value="Genomic_DNA"/>
</dbReference>
<dbReference type="SUPFAM" id="SSF52440">
    <property type="entry name" value="PreATP-grasp domain"/>
    <property type="match status" value="1"/>
</dbReference>
<dbReference type="HAMAP" id="MF_00162">
    <property type="entry name" value="GSH_S"/>
    <property type="match status" value="1"/>
</dbReference>
<evidence type="ECO:0000256" key="2">
    <source>
        <dbReference type="ARBA" id="ARBA00001946"/>
    </source>
</evidence>
<keyword evidence="4 10" id="KW-0317">Glutathione biosynthesis</keyword>
<dbReference type="InterPro" id="IPR006284">
    <property type="entry name" value="Glut_synth_pro"/>
</dbReference>
<evidence type="ECO:0000256" key="4">
    <source>
        <dbReference type="ARBA" id="ARBA00022684"/>
    </source>
</evidence>
<dbReference type="Pfam" id="PF02955">
    <property type="entry name" value="GSH-S_ATP"/>
    <property type="match status" value="1"/>
</dbReference>
<evidence type="ECO:0000256" key="9">
    <source>
        <dbReference type="ARBA" id="ARBA00023211"/>
    </source>
</evidence>
<evidence type="ECO:0000256" key="7">
    <source>
        <dbReference type="ARBA" id="ARBA00022840"/>
    </source>
</evidence>
<dbReference type="InterPro" id="IPR004218">
    <property type="entry name" value="GSHS_ATP-bd"/>
</dbReference>
<evidence type="ECO:0000256" key="8">
    <source>
        <dbReference type="ARBA" id="ARBA00022842"/>
    </source>
</evidence>
<keyword evidence="6 10" id="KW-0547">Nucleotide-binding</keyword>
<dbReference type="GO" id="GO:0004363">
    <property type="term" value="F:glutathione synthase activity"/>
    <property type="evidence" value="ECO:0007669"/>
    <property type="project" value="UniProtKB-EC"/>
</dbReference>
<evidence type="ECO:0000256" key="6">
    <source>
        <dbReference type="ARBA" id="ARBA00022741"/>
    </source>
</evidence>
<sequence length="315" mass="34267">MKILFVADPLESFKIYKDTTFAMMREAQKRGHQVSACEMTDVRWQRGESVSAVVREIRLTGEADVWFVEAGKQRADLKDFDAVLMRKDPPFDSEFFYATHLLSQAEREGAKVFNSPAALRNHPEKLAILEFPQFIAPTLVTRSEADIREFHATHGDIILKPLDGMGGMGIFKVGADGLNLGAIIETLNRDGAQTVMVQKFLPGIAQGDKRVLLIGGKPVPFCLARIPQGGEVRGNLAAGGKGVAQPISARDREIAEALGPILMTRGLMLVGLDIIGNSLTEINVTSPTCFQEITDQMGCNVAALFVDAVEQALAA</sequence>
<keyword evidence="9" id="KW-0464">Manganese</keyword>